<dbReference type="GO" id="GO:0030288">
    <property type="term" value="C:outer membrane-bounded periplasmic space"/>
    <property type="evidence" value="ECO:0007669"/>
    <property type="project" value="TreeGrafter"/>
</dbReference>
<evidence type="ECO:0000256" key="1">
    <source>
        <dbReference type="ARBA" id="ARBA00004193"/>
    </source>
</evidence>
<keyword evidence="4 7" id="KW-0732">Signal</keyword>
<comment type="subcellular location">
    <subcellularLocation>
        <location evidence="1">Cell membrane</location>
        <topology evidence="1">Lipid-anchor</topology>
    </subcellularLocation>
</comment>
<keyword evidence="3" id="KW-0813">Transport</keyword>
<dbReference type="SUPFAM" id="SSF53807">
    <property type="entry name" value="Helical backbone' metal receptor"/>
    <property type="match status" value="1"/>
</dbReference>
<feature type="coiled-coil region" evidence="5">
    <location>
        <begin position="181"/>
        <end position="208"/>
    </location>
</feature>
<protein>
    <submittedName>
        <fullName evidence="9">Iron complex transport system substrate-binding protein</fullName>
    </submittedName>
</protein>
<evidence type="ECO:0000259" key="8">
    <source>
        <dbReference type="PROSITE" id="PS50983"/>
    </source>
</evidence>
<evidence type="ECO:0000256" key="7">
    <source>
        <dbReference type="SAM" id="SignalP"/>
    </source>
</evidence>
<dbReference type="InterPro" id="IPR033870">
    <property type="entry name" value="FatB"/>
</dbReference>
<dbReference type="Gene3D" id="3.40.50.1980">
    <property type="entry name" value="Nitrogenase molybdenum iron protein domain"/>
    <property type="match status" value="2"/>
</dbReference>
<evidence type="ECO:0000256" key="6">
    <source>
        <dbReference type="SAM" id="MobiDB-lite"/>
    </source>
</evidence>
<dbReference type="GO" id="GO:1901678">
    <property type="term" value="P:iron coordination entity transport"/>
    <property type="evidence" value="ECO:0007669"/>
    <property type="project" value="UniProtKB-ARBA"/>
</dbReference>
<organism evidence="9 10">
    <name type="scientific">Saliterribacillus persicus</name>
    <dbReference type="NCBI Taxonomy" id="930114"/>
    <lineage>
        <taxon>Bacteria</taxon>
        <taxon>Bacillati</taxon>
        <taxon>Bacillota</taxon>
        <taxon>Bacilli</taxon>
        <taxon>Bacillales</taxon>
        <taxon>Bacillaceae</taxon>
        <taxon>Saliterribacillus</taxon>
    </lineage>
</organism>
<evidence type="ECO:0000256" key="4">
    <source>
        <dbReference type="ARBA" id="ARBA00022729"/>
    </source>
</evidence>
<comment type="caution">
    <text evidence="9">The sequence shown here is derived from an EMBL/GenBank/DDBJ whole genome shotgun (WGS) entry which is preliminary data.</text>
</comment>
<dbReference type="PROSITE" id="PS51257">
    <property type="entry name" value="PROKAR_LIPOPROTEIN"/>
    <property type="match status" value="1"/>
</dbReference>
<dbReference type="EMBL" id="QPJJ01000008">
    <property type="protein sequence ID" value="RCW66999.1"/>
    <property type="molecule type" value="Genomic_DNA"/>
</dbReference>
<feature type="compositionally biased region" description="Acidic residues" evidence="6">
    <location>
        <begin position="30"/>
        <end position="55"/>
    </location>
</feature>
<keyword evidence="10" id="KW-1185">Reference proteome</keyword>
<dbReference type="AlphaFoldDB" id="A0A368XHC1"/>
<feature type="signal peptide" evidence="7">
    <location>
        <begin position="1"/>
        <end position="21"/>
    </location>
</feature>
<evidence type="ECO:0000256" key="3">
    <source>
        <dbReference type="ARBA" id="ARBA00022448"/>
    </source>
</evidence>
<dbReference type="OrthoDB" id="63946at2"/>
<dbReference type="CDD" id="cd01140">
    <property type="entry name" value="FatB"/>
    <property type="match status" value="1"/>
</dbReference>
<dbReference type="Proteomes" id="UP000252585">
    <property type="component" value="Unassembled WGS sequence"/>
</dbReference>
<evidence type="ECO:0000313" key="10">
    <source>
        <dbReference type="Proteomes" id="UP000252585"/>
    </source>
</evidence>
<dbReference type="InterPro" id="IPR051313">
    <property type="entry name" value="Bact_iron-sidero_bind"/>
</dbReference>
<dbReference type="Pfam" id="PF01497">
    <property type="entry name" value="Peripla_BP_2"/>
    <property type="match status" value="1"/>
</dbReference>
<feature type="chain" id="PRO_5016746410" evidence="7">
    <location>
        <begin position="22"/>
        <end position="333"/>
    </location>
</feature>
<reference evidence="9 10" key="1">
    <citation type="submission" date="2018-07" db="EMBL/GenBank/DDBJ databases">
        <title>Genomic Encyclopedia of Type Strains, Phase IV (KMG-IV): sequencing the most valuable type-strain genomes for metagenomic binning, comparative biology and taxonomic classification.</title>
        <authorList>
            <person name="Goeker M."/>
        </authorList>
    </citation>
    <scope>NUCLEOTIDE SEQUENCE [LARGE SCALE GENOMIC DNA]</scope>
    <source>
        <strain evidence="9 10">DSM 27696</strain>
    </source>
</reference>
<dbReference type="GO" id="GO:0005886">
    <property type="term" value="C:plasma membrane"/>
    <property type="evidence" value="ECO:0007669"/>
    <property type="project" value="UniProtKB-SubCell"/>
</dbReference>
<evidence type="ECO:0000313" key="9">
    <source>
        <dbReference type="EMBL" id="RCW66999.1"/>
    </source>
</evidence>
<dbReference type="PANTHER" id="PTHR30532">
    <property type="entry name" value="IRON III DICITRATE-BINDING PERIPLASMIC PROTEIN"/>
    <property type="match status" value="1"/>
</dbReference>
<dbReference type="PROSITE" id="PS50983">
    <property type="entry name" value="FE_B12_PBP"/>
    <property type="match status" value="1"/>
</dbReference>
<sequence length="333" mass="36557">MKKFGWLIAVFAILLMAACGAAETEGQENNTEDQASEEVEDNNSGEAEAEQEATEIEVSHELGETTVPVNPEKVVVFDFGTLDTLDKLGVEVTAVPQDNLPSYLEKYQGENYQNAGTLFEPDFEKLAEIDPDLIIISGRTSEVYEDLKELAPTIYMGVDTDRYLDSFEENVTLIGEIFQKEEAAKEELASIETAIEDLKETTASKEARGLIILTNDGSINAYGAGSRFGIIHDEFGVALADEEIEVATHGQNVSFEYVAEKNPDYLFVIDRNQVVGGEYSAEKTLDNDIVNRTTAAENDQIVYLSPDYWYLSGGGLISVAEMVNEIKAGITAE</sequence>
<comment type="similarity">
    <text evidence="2">Belongs to the bacterial solute-binding protein 8 family.</text>
</comment>
<evidence type="ECO:0000256" key="2">
    <source>
        <dbReference type="ARBA" id="ARBA00008814"/>
    </source>
</evidence>
<dbReference type="InterPro" id="IPR002491">
    <property type="entry name" value="ABC_transptr_periplasmic_BD"/>
</dbReference>
<proteinExistence type="inferred from homology"/>
<accession>A0A368XHC1</accession>
<evidence type="ECO:0000256" key="5">
    <source>
        <dbReference type="SAM" id="Coils"/>
    </source>
</evidence>
<dbReference type="PANTHER" id="PTHR30532:SF28">
    <property type="entry name" value="PETROBACTIN-BINDING PROTEIN YCLQ"/>
    <property type="match status" value="1"/>
</dbReference>
<keyword evidence="5" id="KW-0175">Coiled coil</keyword>
<dbReference type="RefSeq" id="WP_114353145.1">
    <property type="nucleotide sequence ID" value="NZ_QPJJ01000008.1"/>
</dbReference>
<gene>
    <name evidence="9" type="ORF">DFR57_10895</name>
</gene>
<name>A0A368XHC1_9BACI</name>
<feature type="region of interest" description="Disordered" evidence="6">
    <location>
        <begin position="25"/>
        <end position="55"/>
    </location>
</feature>
<feature type="domain" description="Fe/B12 periplasmic-binding" evidence="8">
    <location>
        <begin position="73"/>
        <end position="333"/>
    </location>
</feature>